<evidence type="ECO:0000313" key="3">
    <source>
        <dbReference type="EMBL" id="CVK33986.1"/>
    </source>
</evidence>
<dbReference type="CDD" id="cd04179">
    <property type="entry name" value="DPM_DPG-synthase_like"/>
    <property type="match status" value="1"/>
</dbReference>
<reference evidence="3 4" key="1">
    <citation type="submission" date="2016-01" db="EMBL/GenBank/DDBJ databases">
        <authorList>
            <person name="Manzoor S."/>
        </authorList>
    </citation>
    <scope>NUCLEOTIDE SEQUENCE [LARGE SCALE GENOMIC DNA]</scope>
    <source>
        <strain evidence="3">Methanoculleus sp MAB1</strain>
    </source>
</reference>
<dbReference type="EMBL" id="LT158599">
    <property type="protein sequence ID" value="CVK33986.1"/>
    <property type="molecule type" value="Genomic_DNA"/>
</dbReference>
<evidence type="ECO:0000259" key="2">
    <source>
        <dbReference type="Pfam" id="PF00535"/>
    </source>
</evidence>
<feature type="region of interest" description="Disordered" evidence="1">
    <location>
        <begin position="1"/>
        <end position="31"/>
    </location>
</feature>
<evidence type="ECO:0000256" key="1">
    <source>
        <dbReference type="SAM" id="MobiDB-lite"/>
    </source>
</evidence>
<dbReference type="Gene3D" id="3.90.550.10">
    <property type="entry name" value="Spore Coat Polysaccharide Biosynthesis Protein SpsA, Chain A"/>
    <property type="match status" value="1"/>
</dbReference>
<proteinExistence type="predicted"/>
<dbReference type="KEGG" id="mema:MMAB1_2773"/>
<feature type="domain" description="Glycosyltransferase 2-like" evidence="2">
    <location>
        <begin position="49"/>
        <end position="164"/>
    </location>
</feature>
<dbReference type="SUPFAM" id="SSF53448">
    <property type="entry name" value="Nucleotide-diphospho-sugar transferases"/>
    <property type="match status" value="1"/>
</dbReference>
<dbReference type="InterPro" id="IPR001173">
    <property type="entry name" value="Glyco_trans_2-like"/>
</dbReference>
<organism evidence="3 4">
    <name type="scientific">Methanoculleus bourgensis</name>
    <dbReference type="NCBI Taxonomy" id="83986"/>
    <lineage>
        <taxon>Archaea</taxon>
        <taxon>Methanobacteriati</taxon>
        <taxon>Methanobacteriota</taxon>
        <taxon>Stenosarchaea group</taxon>
        <taxon>Methanomicrobia</taxon>
        <taxon>Methanomicrobiales</taxon>
        <taxon>Methanomicrobiaceae</taxon>
        <taxon>Methanoculleus</taxon>
    </lineage>
</organism>
<name>A0A0X3BPA2_9EURY</name>
<dbReference type="InterPro" id="IPR029044">
    <property type="entry name" value="Nucleotide-diphossugar_trans"/>
</dbReference>
<sequence>MTTRTRTPSTPTRQADRVVEHGGNGGDAHLLVDDLTGRARPRRPVRTLVAMPAYNEEAYIAKTVLGAARHADAVLVVDDGSTDDTVPIAEALGAMVIRHTTNKGYGGALQTIFSAARDLGAEELVIIDARHDPAEIPRLLTELRKGNDVVLPAADPESGFGAYGKRAIEAVLAGGTFDAGVLVADPGLKVAGVQPGSPAAGTPLPGEADRRGGPGVQRGRVDRGGARRHPRLRRESLRGERRLLRPDRGDHRRLRPARSADRPHPPQPEPGGRGGDHLRLQAGGRGRDGDRRGDGR</sequence>
<protein>
    <recommendedName>
        <fullName evidence="2">Glycosyltransferase 2-like domain-containing protein</fullName>
    </recommendedName>
</protein>
<accession>A0A0X3BPA2</accession>
<feature type="compositionally biased region" description="Low complexity" evidence="1">
    <location>
        <begin position="1"/>
        <end position="13"/>
    </location>
</feature>
<dbReference type="PANTHER" id="PTHR48090">
    <property type="entry name" value="UNDECAPRENYL-PHOSPHATE 4-DEOXY-4-FORMAMIDO-L-ARABINOSE TRANSFERASE-RELATED"/>
    <property type="match status" value="1"/>
</dbReference>
<evidence type="ECO:0000313" key="4">
    <source>
        <dbReference type="Proteomes" id="UP000069850"/>
    </source>
</evidence>
<feature type="region of interest" description="Disordered" evidence="1">
    <location>
        <begin position="194"/>
        <end position="296"/>
    </location>
</feature>
<feature type="compositionally biased region" description="Basic and acidic residues" evidence="1">
    <location>
        <begin position="233"/>
        <end position="250"/>
    </location>
</feature>
<dbReference type="AlphaFoldDB" id="A0A0X3BPA2"/>
<dbReference type="Pfam" id="PF00535">
    <property type="entry name" value="Glycos_transf_2"/>
    <property type="match status" value="1"/>
</dbReference>
<feature type="compositionally biased region" description="Basic and acidic residues" evidence="1">
    <location>
        <begin position="274"/>
        <end position="296"/>
    </location>
</feature>
<dbReference type="InterPro" id="IPR050256">
    <property type="entry name" value="Glycosyltransferase_2"/>
</dbReference>
<dbReference type="Proteomes" id="UP000069850">
    <property type="component" value="Chromosome 1"/>
</dbReference>
<dbReference type="RefSeq" id="WP_394326532.1">
    <property type="nucleotide sequence ID" value="NZ_LT158599.1"/>
</dbReference>
<gene>
    <name evidence="3" type="ORF">MMAB1_2773</name>
</gene>
<dbReference type="GeneID" id="95971557"/>